<comment type="caution">
    <text evidence="2">The sequence shown here is derived from an EMBL/GenBank/DDBJ whole genome shotgun (WGS) entry which is preliminary data.</text>
</comment>
<dbReference type="EMBL" id="PJQY01000011">
    <property type="protein sequence ID" value="PQQ21417.1"/>
    <property type="molecule type" value="Genomic_DNA"/>
</dbReference>
<keyword evidence="3" id="KW-1185">Reference proteome</keyword>
<evidence type="ECO:0000313" key="2">
    <source>
        <dbReference type="EMBL" id="PQQ21417.1"/>
    </source>
</evidence>
<name>A0A314ZT93_PRUYE</name>
<gene>
    <name evidence="2" type="ORF">Pyn_25792</name>
</gene>
<organism evidence="2 3">
    <name type="scientific">Prunus yedoensis var. nudiflora</name>
    <dbReference type="NCBI Taxonomy" id="2094558"/>
    <lineage>
        <taxon>Eukaryota</taxon>
        <taxon>Viridiplantae</taxon>
        <taxon>Streptophyta</taxon>
        <taxon>Embryophyta</taxon>
        <taxon>Tracheophyta</taxon>
        <taxon>Spermatophyta</taxon>
        <taxon>Magnoliopsida</taxon>
        <taxon>eudicotyledons</taxon>
        <taxon>Gunneridae</taxon>
        <taxon>Pentapetalae</taxon>
        <taxon>rosids</taxon>
        <taxon>fabids</taxon>
        <taxon>Rosales</taxon>
        <taxon>Rosaceae</taxon>
        <taxon>Amygdaloideae</taxon>
        <taxon>Amygdaleae</taxon>
        <taxon>Prunus</taxon>
    </lineage>
</organism>
<evidence type="ECO:0000313" key="3">
    <source>
        <dbReference type="Proteomes" id="UP000250321"/>
    </source>
</evidence>
<sequence length="61" mass="6790">MNRFFSHFSDSVDQPESSSLSDSSVTTLRSSWSDEDVILASEQTKEASWEEGFQGDQAPCL</sequence>
<feature type="region of interest" description="Disordered" evidence="1">
    <location>
        <begin position="1"/>
        <end position="61"/>
    </location>
</feature>
<dbReference type="Proteomes" id="UP000250321">
    <property type="component" value="Unassembled WGS sequence"/>
</dbReference>
<evidence type="ECO:0000256" key="1">
    <source>
        <dbReference type="SAM" id="MobiDB-lite"/>
    </source>
</evidence>
<protein>
    <submittedName>
        <fullName evidence="2">C-repeat binding factor 1</fullName>
    </submittedName>
</protein>
<dbReference type="AlphaFoldDB" id="A0A314ZT93"/>
<accession>A0A314ZT93</accession>
<proteinExistence type="predicted"/>
<reference evidence="2 3" key="1">
    <citation type="submission" date="2018-02" db="EMBL/GenBank/DDBJ databases">
        <title>Draft genome of wild Prunus yedoensis var. nudiflora.</title>
        <authorList>
            <person name="Baek S."/>
            <person name="Kim J.-H."/>
            <person name="Choi K."/>
            <person name="Kim G.-B."/>
            <person name="Cho A."/>
            <person name="Jang H."/>
            <person name="Shin C.-H."/>
            <person name="Yu H.-J."/>
            <person name="Mun J.-H."/>
        </authorList>
    </citation>
    <scope>NUCLEOTIDE SEQUENCE [LARGE SCALE GENOMIC DNA]</scope>
    <source>
        <strain evidence="3">cv. Jeju island</strain>
        <tissue evidence="2">Leaf</tissue>
    </source>
</reference>
<feature type="compositionally biased region" description="Low complexity" evidence="1">
    <location>
        <begin position="9"/>
        <end position="31"/>
    </location>
</feature>